<proteinExistence type="predicted"/>
<keyword evidence="2" id="KW-1185">Reference proteome</keyword>
<dbReference type="PANTHER" id="PTHR36041">
    <property type="entry name" value="SUCCINATE DEHYDROGENASE SUBUNIT 7A, MITOCHONDRIAL-RELATED"/>
    <property type="match status" value="1"/>
</dbReference>
<dbReference type="Proteomes" id="UP000230069">
    <property type="component" value="Unassembled WGS sequence"/>
</dbReference>
<sequence length="85" mass="9642">MIMENSLLQSKRGYHIEPGTREKALLLEDPVLNQFKSHKRNVHGLKRMGDVLAVVVAAGCCYMIYVKSVMREEGQKEPRSINEGL</sequence>
<evidence type="ECO:0000313" key="1">
    <source>
        <dbReference type="EMBL" id="PIA40371.1"/>
    </source>
</evidence>
<dbReference type="InParanoid" id="A0A2G5DA32"/>
<name>A0A2G5DA32_AQUCA</name>
<dbReference type="PANTHER" id="PTHR36041:SF2">
    <property type="entry name" value="SUCCINATE DEHYDROGENASE SUBUNIT 7A, MITOCHONDRIAL-RELATED"/>
    <property type="match status" value="1"/>
</dbReference>
<evidence type="ECO:0000313" key="2">
    <source>
        <dbReference type="Proteomes" id="UP000230069"/>
    </source>
</evidence>
<organism evidence="1 2">
    <name type="scientific">Aquilegia coerulea</name>
    <name type="common">Rocky mountain columbine</name>
    <dbReference type="NCBI Taxonomy" id="218851"/>
    <lineage>
        <taxon>Eukaryota</taxon>
        <taxon>Viridiplantae</taxon>
        <taxon>Streptophyta</taxon>
        <taxon>Embryophyta</taxon>
        <taxon>Tracheophyta</taxon>
        <taxon>Spermatophyta</taxon>
        <taxon>Magnoliopsida</taxon>
        <taxon>Ranunculales</taxon>
        <taxon>Ranunculaceae</taxon>
        <taxon>Thalictroideae</taxon>
        <taxon>Aquilegia</taxon>
    </lineage>
</organism>
<dbReference type="OrthoDB" id="684848at2759"/>
<gene>
    <name evidence="1" type="ORF">AQUCO_02500219v1</name>
</gene>
<reference evidence="1 2" key="1">
    <citation type="submission" date="2017-09" db="EMBL/GenBank/DDBJ databases">
        <title>WGS assembly of Aquilegia coerulea Goldsmith.</title>
        <authorList>
            <person name="Hodges S."/>
            <person name="Kramer E."/>
            <person name="Nordborg M."/>
            <person name="Tomkins J."/>
            <person name="Borevitz J."/>
            <person name="Derieg N."/>
            <person name="Yan J."/>
            <person name="Mihaltcheva S."/>
            <person name="Hayes R.D."/>
            <person name="Rokhsar D."/>
        </authorList>
    </citation>
    <scope>NUCLEOTIDE SEQUENCE [LARGE SCALE GENOMIC DNA]</scope>
    <source>
        <strain evidence="2">cv. Goldsmith</strain>
    </source>
</reference>
<accession>A0A2G5DA32</accession>
<dbReference type="FunCoup" id="A0A2G5DA32">
    <property type="interactions" value="1162"/>
</dbReference>
<dbReference type="InterPro" id="IPR034573">
    <property type="entry name" value="SDH7"/>
</dbReference>
<dbReference type="STRING" id="218851.A0A2G5DA32"/>
<protein>
    <recommendedName>
        <fullName evidence="3">Endoplasmic reticulum transmembrane protein</fullName>
    </recommendedName>
</protein>
<evidence type="ECO:0008006" key="3">
    <source>
        <dbReference type="Google" id="ProtNLM"/>
    </source>
</evidence>
<dbReference type="GO" id="GO:0045273">
    <property type="term" value="C:respiratory chain complex II (succinate dehydrogenase)"/>
    <property type="evidence" value="ECO:0007669"/>
    <property type="project" value="InterPro"/>
</dbReference>
<dbReference type="AlphaFoldDB" id="A0A2G5DA32"/>
<dbReference type="EMBL" id="KZ305042">
    <property type="protein sequence ID" value="PIA40371.1"/>
    <property type="molecule type" value="Genomic_DNA"/>
</dbReference>